<gene>
    <name evidence="2" type="ORF">PRK78_005864</name>
</gene>
<feature type="region of interest" description="Disordered" evidence="1">
    <location>
        <begin position="40"/>
        <end position="74"/>
    </location>
</feature>
<name>A0AAF0DLC2_9EURO</name>
<evidence type="ECO:0000256" key="1">
    <source>
        <dbReference type="SAM" id="MobiDB-lite"/>
    </source>
</evidence>
<sequence length="74" mass="8317">MAIGHQKRRLERGKKHENPVYVGRIPASVDKEVARTELGKITNDTGNSEVQWKRLHQVEGKRAAKGYGQNAGHE</sequence>
<evidence type="ECO:0000313" key="3">
    <source>
        <dbReference type="Proteomes" id="UP001219355"/>
    </source>
</evidence>
<dbReference type="AlphaFoldDB" id="A0AAF0DLC2"/>
<proteinExistence type="predicted"/>
<evidence type="ECO:0000313" key="2">
    <source>
        <dbReference type="EMBL" id="WEW60379.1"/>
    </source>
</evidence>
<accession>A0AAF0DLC2</accession>
<dbReference type="EMBL" id="CP120630">
    <property type="protein sequence ID" value="WEW60379.1"/>
    <property type="molecule type" value="Genomic_DNA"/>
</dbReference>
<organism evidence="2 3">
    <name type="scientific">Emydomyces testavorans</name>
    <dbReference type="NCBI Taxonomy" id="2070801"/>
    <lineage>
        <taxon>Eukaryota</taxon>
        <taxon>Fungi</taxon>
        <taxon>Dikarya</taxon>
        <taxon>Ascomycota</taxon>
        <taxon>Pezizomycotina</taxon>
        <taxon>Eurotiomycetes</taxon>
        <taxon>Eurotiomycetidae</taxon>
        <taxon>Onygenales</taxon>
        <taxon>Nannizziopsiaceae</taxon>
        <taxon>Emydomyces</taxon>
    </lineage>
</organism>
<reference evidence="2" key="1">
    <citation type="submission" date="2023-03" db="EMBL/GenBank/DDBJ databases">
        <title>Emydomyces testavorans Genome Sequence.</title>
        <authorList>
            <person name="Hoyer L."/>
        </authorList>
    </citation>
    <scope>NUCLEOTIDE SEQUENCE</scope>
    <source>
        <strain evidence="2">16-2883</strain>
    </source>
</reference>
<protein>
    <submittedName>
        <fullName evidence="2">Uncharacterized protein</fullName>
    </submittedName>
</protein>
<keyword evidence="3" id="KW-1185">Reference proteome</keyword>
<dbReference type="Proteomes" id="UP001219355">
    <property type="component" value="Chromosome 4"/>
</dbReference>